<name>A0A242CK42_9ENTE</name>
<protein>
    <submittedName>
        <fullName evidence="2">Uncharacterized protein</fullName>
    </submittedName>
</protein>
<comment type="caution">
    <text evidence="2">The sequence shown here is derived from an EMBL/GenBank/DDBJ whole genome shotgun (WGS) entry which is preliminary data.</text>
</comment>
<dbReference type="AlphaFoldDB" id="A0A242CK42"/>
<proteinExistence type="predicted"/>
<reference evidence="1 3" key="2">
    <citation type="submission" date="2018-07" db="EMBL/GenBank/DDBJ databases">
        <title>The Genome Sequence of Enterococcus sp. DIV0659b.</title>
        <authorList>
            <consortium name="The Broad Institute Genomics Platform"/>
            <consortium name="The Broad Institute Genomic Center for Infectious Diseases"/>
            <person name="Earl A."/>
            <person name="Manson A."/>
            <person name="Schwartman J."/>
            <person name="Gilmore M."/>
            <person name="Abouelleil A."/>
            <person name="Cao P."/>
            <person name="Chapman S."/>
            <person name="Cusick C."/>
            <person name="Shea T."/>
            <person name="Young S."/>
            <person name="Neafsey D."/>
            <person name="Nusbaum C."/>
            <person name="Birren B."/>
        </authorList>
    </citation>
    <scope>NUCLEOTIDE SEQUENCE [LARGE SCALE GENOMIC DNA]</scope>
    <source>
        <strain evidence="1 3">4G2_DIV0659</strain>
    </source>
</reference>
<evidence type="ECO:0000313" key="3">
    <source>
        <dbReference type="Proteomes" id="UP000195139"/>
    </source>
</evidence>
<evidence type="ECO:0000313" key="2">
    <source>
        <dbReference type="EMBL" id="OTO10593.1"/>
    </source>
</evidence>
<gene>
    <name evidence="1" type="ORF">A5880_000183</name>
    <name evidence="2" type="ORF">A5880_001277</name>
</gene>
<sequence length="31" mass="3846">MEKFVLFVLELFLGKSQLQRVYVRSDKRDHY</sequence>
<dbReference type="EMBL" id="NGLE01000001">
    <property type="protein sequence ID" value="OTO10593.1"/>
    <property type="molecule type" value="Genomic_DNA"/>
</dbReference>
<reference evidence="2" key="1">
    <citation type="submission" date="2017-05" db="EMBL/GenBank/DDBJ databases">
        <title>The Genome Sequence of Enterococcus sp. 4G2_DIV0659.</title>
        <authorList>
            <consortium name="The Broad Institute Genomics Platform"/>
            <consortium name="The Broad Institute Genomic Center for Infectious Diseases"/>
            <person name="Earl A."/>
            <person name="Manson A."/>
            <person name="Schwartman J."/>
            <person name="Gilmore M."/>
            <person name="Abouelleil A."/>
            <person name="Cao P."/>
            <person name="Chapman S."/>
            <person name="Cusick C."/>
            <person name="Shea T."/>
            <person name="Young S."/>
            <person name="Neafsey D."/>
            <person name="Nusbaum C."/>
            <person name="Birren B."/>
        </authorList>
    </citation>
    <scope>NUCLEOTIDE SEQUENCE [LARGE SCALE GENOMIC DNA]</scope>
    <source>
        <strain evidence="2">4G2_DIV0659</strain>
    </source>
</reference>
<dbReference type="EMBL" id="NGLE02000001">
    <property type="protein sequence ID" value="MEI5992661.1"/>
    <property type="molecule type" value="Genomic_DNA"/>
</dbReference>
<dbReference type="Proteomes" id="UP000195139">
    <property type="component" value="Unassembled WGS sequence"/>
</dbReference>
<accession>A0A242CK42</accession>
<keyword evidence="3" id="KW-1185">Reference proteome</keyword>
<organism evidence="2">
    <name type="scientific">Candidatus Enterococcus mansonii</name>
    <dbReference type="NCBI Taxonomy" id="1834181"/>
    <lineage>
        <taxon>Bacteria</taxon>
        <taxon>Bacillati</taxon>
        <taxon>Bacillota</taxon>
        <taxon>Bacilli</taxon>
        <taxon>Lactobacillales</taxon>
        <taxon>Enterococcaceae</taxon>
        <taxon>Enterococcus</taxon>
    </lineage>
</organism>
<evidence type="ECO:0000313" key="1">
    <source>
        <dbReference type="EMBL" id="MEI5992661.1"/>
    </source>
</evidence>